<keyword evidence="2 4" id="KW-0808">Transferase</keyword>
<dbReference type="EMBL" id="WBZC01000019">
    <property type="protein sequence ID" value="KAB3535406.1"/>
    <property type="molecule type" value="Genomic_DNA"/>
</dbReference>
<dbReference type="InterPro" id="IPR041698">
    <property type="entry name" value="Methyltransf_25"/>
</dbReference>
<feature type="domain" description="Methyltransferase" evidence="3">
    <location>
        <begin position="42"/>
        <end position="137"/>
    </location>
</feature>
<organism evidence="4 5">
    <name type="scientific">Alkaliphilus pronyensis</name>
    <dbReference type="NCBI Taxonomy" id="1482732"/>
    <lineage>
        <taxon>Bacteria</taxon>
        <taxon>Bacillati</taxon>
        <taxon>Bacillota</taxon>
        <taxon>Clostridia</taxon>
        <taxon>Peptostreptococcales</taxon>
        <taxon>Natronincolaceae</taxon>
        <taxon>Alkaliphilus</taxon>
    </lineage>
</organism>
<dbReference type="InterPro" id="IPR029063">
    <property type="entry name" value="SAM-dependent_MTases_sf"/>
</dbReference>
<proteinExistence type="predicted"/>
<dbReference type="Pfam" id="PF13649">
    <property type="entry name" value="Methyltransf_25"/>
    <property type="match status" value="1"/>
</dbReference>
<dbReference type="GO" id="GO:0008168">
    <property type="term" value="F:methyltransferase activity"/>
    <property type="evidence" value="ECO:0007669"/>
    <property type="project" value="UniProtKB-KW"/>
</dbReference>
<dbReference type="SUPFAM" id="SSF53335">
    <property type="entry name" value="S-adenosyl-L-methionine-dependent methyltransferases"/>
    <property type="match status" value="1"/>
</dbReference>
<reference evidence="4 5" key="1">
    <citation type="submission" date="2019-10" db="EMBL/GenBank/DDBJ databases">
        <title>Alkaliphilus serpentinus sp. nov. and Alkaliphilus pronyensis sp. nov., two novel anaerobic alkaliphilic species isolated from the serpentinized-hosted hydrothermal field of the Prony Bay (New Caledonia).</title>
        <authorList>
            <person name="Postec A."/>
        </authorList>
    </citation>
    <scope>NUCLEOTIDE SEQUENCE [LARGE SCALE GENOMIC DNA]</scope>
    <source>
        <strain evidence="4 5">LacV</strain>
    </source>
</reference>
<name>A0A6I0FA29_9FIRM</name>
<evidence type="ECO:0000313" key="5">
    <source>
        <dbReference type="Proteomes" id="UP000432715"/>
    </source>
</evidence>
<dbReference type="Proteomes" id="UP000432715">
    <property type="component" value="Unassembled WGS sequence"/>
</dbReference>
<sequence length="249" mass="29050">MKEQYGRFAYLYDRLMAEVDYLHWVDFIQSIIQEYNINPKEVLELACGTGNITIPMAERGYRITALDISQDMLTVAKEKAIESNVHITFIQQNMINFCTQHSYEAVICVCDGINYVTNNKQLKSVFANTYKALDENGVFIFDISSYYKLSSIIANNTFGESLGDLVYLWQNFYNDEAALLEMELTFFQEDKEGLYRRFEEYHKQKAHRADEIVNLLELVGYTDIKVFGDFLLQKPKDNTERIFFAAKKK</sequence>
<evidence type="ECO:0000256" key="2">
    <source>
        <dbReference type="ARBA" id="ARBA00022679"/>
    </source>
</evidence>
<dbReference type="Gene3D" id="3.40.50.150">
    <property type="entry name" value="Vaccinia Virus protein VP39"/>
    <property type="match status" value="1"/>
</dbReference>
<dbReference type="GO" id="GO:0032259">
    <property type="term" value="P:methylation"/>
    <property type="evidence" value="ECO:0007669"/>
    <property type="project" value="UniProtKB-KW"/>
</dbReference>
<dbReference type="Gene3D" id="2.20.25.110">
    <property type="entry name" value="S-adenosyl-L-methionine-dependent methyltransferases"/>
    <property type="match status" value="1"/>
</dbReference>
<dbReference type="OrthoDB" id="9811589at2"/>
<keyword evidence="5" id="KW-1185">Reference proteome</keyword>
<comment type="caution">
    <text evidence="4">The sequence shown here is derived from an EMBL/GenBank/DDBJ whole genome shotgun (WGS) entry which is preliminary data.</text>
</comment>
<dbReference type="AlphaFoldDB" id="A0A6I0FA29"/>
<dbReference type="RefSeq" id="WP_151860771.1">
    <property type="nucleotide sequence ID" value="NZ_WBZC01000019.1"/>
</dbReference>
<dbReference type="CDD" id="cd02440">
    <property type="entry name" value="AdoMet_MTases"/>
    <property type="match status" value="1"/>
</dbReference>
<accession>A0A6I0FA29</accession>
<keyword evidence="1 4" id="KW-0489">Methyltransferase</keyword>
<protein>
    <submittedName>
        <fullName evidence="4">Class I SAM-dependent methyltransferase</fullName>
    </submittedName>
</protein>
<evidence type="ECO:0000313" key="4">
    <source>
        <dbReference type="EMBL" id="KAB3535406.1"/>
    </source>
</evidence>
<gene>
    <name evidence="4" type="ORF">F8154_06365</name>
</gene>
<evidence type="ECO:0000256" key="1">
    <source>
        <dbReference type="ARBA" id="ARBA00022603"/>
    </source>
</evidence>
<dbReference type="PANTHER" id="PTHR43861">
    <property type="entry name" value="TRANS-ACONITATE 2-METHYLTRANSFERASE-RELATED"/>
    <property type="match status" value="1"/>
</dbReference>
<dbReference type="PANTHER" id="PTHR43861:SF1">
    <property type="entry name" value="TRANS-ACONITATE 2-METHYLTRANSFERASE"/>
    <property type="match status" value="1"/>
</dbReference>
<evidence type="ECO:0000259" key="3">
    <source>
        <dbReference type="Pfam" id="PF13649"/>
    </source>
</evidence>